<keyword evidence="2" id="KW-1185">Reference proteome</keyword>
<name>A0A1U7LS75_NEOID</name>
<protein>
    <submittedName>
        <fullName evidence="1">Uncharacterized protein</fullName>
    </submittedName>
</protein>
<organism evidence="1 2">
    <name type="scientific">Neolecta irregularis (strain DAH-3)</name>
    <dbReference type="NCBI Taxonomy" id="1198029"/>
    <lineage>
        <taxon>Eukaryota</taxon>
        <taxon>Fungi</taxon>
        <taxon>Dikarya</taxon>
        <taxon>Ascomycota</taxon>
        <taxon>Taphrinomycotina</taxon>
        <taxon>Neolectales</taxon>
        <taxon>Neolectaceae</taxon>
        <taxon>Neolecta</taxon>
    </lineage>
</organism>
<accession>A0A1U7LS75</accession>
<dbReference type="Proteomes" id="UP000186594">
    <property type="component" value="Unassembled WGS sequence"/>
</dbReference>
<evidence type="ECO:0000313" key="1">
    <source>
        <dbReference type="EMBL" id="OLL25479.1"/>
    </source>
</evidence>
<dbReference type="EMBL" id="LXFE01000396">
    <property type="protein sequence ID" value="OLL25479.1"/>
    <property type="molecule type" value="Genomic_DNA"/>
</dbReference>
<gene>
    <name evidence="1" type="ORF">NEOLI_002766</name>
</gene>
<comment type="caution">
    <text evidence="1">The sequence shown here is derived from an EMBL/GenBank/DDBJ whole genome shotgun (WGS) entry which is preliminary data.</text>
</comment>
<evidence type="ECO:0000313" key="2">
    <source>
        <dbReference type="Proteomes" id="UP000186594"/>
    </source>
</evidence>
<dbReference type="AlphaFoldDB" id="A0A1U7LS75"/>
<proteinExistence type="predicted"/>
<sequence>MEAPRVIENIKVVPNPIQCPVHRVPTAILKAELCFTTIETVVLSRLSGGLYAHFHDESGVEDDEEAYLSGHK</sequence>
<reference evidence="1 2" key="1">
    <citation type="submission" date="2016-04" db="EMBL/GenBank/DDBJ databases">
        <title>Evolutionary innovation and constraint leading to complex multicellularity in the Ascomycota.</title>
        <authorList>
            <person name="Cisse O."/>
            <person name="Nguyen A."/>
            <person name="Hewitt D.A."/>
            <person name="Jedd G."/>
            <person name="Stajich J.E."/>
        </authorList>
    </citation>
    <scope>NUCLEOTIDE SEQUENCE [LARGE SCALE GENOMIC DNA]</scope>
    <source>
        <strain evidence="1 2">DAH-3</strain>
    </source>
</reference>